<feature type="region of interest" description="Disordered" evidence="1">
    <location>
        <begin position="1"/>
        <end position="87"/>
    </location>
</feature>
<dbReference type="InterPro" id="IPR029787">
    <property type="entry name" value="Nucleotide_cyclase"/>
</dbReference>
<proteinExistence type="predicted"/>
<dbReference type="SUPFAM" id="SSF55073">
    <property type="entry name" value="Nucleotide cyclase"/>
    <property type="match status" value="1"/>
</dbReference>
<organism evidence="2">
    <name type="scientific">uncultured Chloroflexia bacterium</name>
    <dbReference type="NCBI Taxonomy" id="1672391"/>
    <lineage>
        <taxon>Bacteria</taxon>
        <taxon>Bacillati</taxon>
        <taxon>Chloroflexota</taxon>
        <taxon>Chloroflexia</taxon>
        <taxon>environmental samples</taxon>
    </lineage>
</organism>
<evidence type="ECO:0000313" key="2">
    <source>
        <dbReference type="EMBL" id="CAA9286837.1"/>
    </source>
</evidence>
<feature type="non-terminal residue" evidence="2">
    <location>
        <position position="1"/>
    </location>
</feature>
<gene>
    <name evidence="2" type="ORF">AVDCRST_MAG93-3597</name>
</gene>
<evidence type="ECO:0000256" key="1">
    <source>
        <dbReference type="SAM" id="MobiDB-lite"/>
    </source>
</evidence>
<dbReference type="EMBL" id="CADCTR010001224">
    <property type="protein sequence ID" value="CAA9286837.1"/>
    <property type="molecule type" value="Genomic_DNA"/>
</dbReference>
<feature type="non-terminal residue" evidence="2">
    <location>
        <position position="149"/>
    </location>
</feature>
<reference evidence="2" key="1">
    <citation type="submission" date="2020-02" db="EMBL/GenBank/DDBJ databases">
        <authorList>
            <person name="Meier V. D."/>
        </authorList>
    </citation>
    <scope>NUCLEOTIDE SEQUENCE</scope>
    <source>
        <strain evidence="2">AVDCRST_MAG93</strain>
    </source>
</reference>
<accession>A0A6J4JT31</accession>
<sequence length="149" mass="16264">WPNCRPAPSRFCSPTSRAAPRAGSTTARRCSRPSSGTTPLCARRLTPTAATSSKRSVMPSTRSSPRRRMHCRPPWPPSRHSGRKRGTRALASWRVRMALHTGLAEERGGDYFGQPLNRIARLLSAGHGGQVLLSTATQELVRDQLPPSA</sequence>
<dbReference type="Gene3D" id="3.30.70.1230">
    <property type="entry name" value="Nucleotide cyclase"/>
    <property type="match status" value="1"/>
</dbReference>
<feature type="compositionally biased region" description="Polar residues" evidence="1">
    <location>
        <begin position="23"/>
        <end position="38"/>
    </location>
</feature>
<dbReference type="AlphaFoldDB" id="A0A6J4JT31"/>
<evidence type="ECO:0008006" key="3">
    <source>
        <dbReference type="Google" id="ProtNLM"/>
    </source>
</evidence>
<protein>
    <recommendedName>
        <fullName evidence="3">Adenylate cyclase</fullName>
    </recommendedName>
</protein>
<name>A0A6J4JT31_9CHLR</name>